<evidence type="ECO:0000313" key="3">
    <source>
        <dbReference type="Proteomes" id="UP001310022"/>
    </source>
</evidence>
<evidence type="ECO:0000256" key="1">
    <source>
        <dbReference type="SAM" id="Phobius"/>
    </source>
</evidence>
<keyword evidence="1" id="KW-0812">Transmembrane</keyword>
<dbReference type="InterPro" id="IPR057695">
    <property type="entry name" value="DUF7935"/>
</dbReference>
<dbReference type="AlphaFoldDB" id="A0AAN5AIM9"/>
<feature type="transmembrane region" description="Helical" evidence="1">
    <location>
        <begin position="12"/>
        <end position="29"/>
    </location>
</feature>
<keyword evidence="1" id="KW-1133">Transmembrane helix</keyword>
<gene>
    <name evidence="2" type="ORF">PEDI_06060</name>
</gene>
<name>A0AAN5AIM9_9BACT</name>
<keyword evidence="3" id="KW-1185">Reference proteome</keyword>
<protein>
    <submittedName>
        <fullName evidence="2">Uncharacterized protein</fullName>
    </submittedName>
</protein>
<sequence length="172" mass="19662">MEFLAESAKLILPAALVMYAMFLTIRSFLQKDFEKKLIELKVKNSEVILPNRLQAYERICLFLERVSPHNLLPRVNHPGLTAAELKSVLAHEIREELNHNLSQQVYMSDNAWNLVKGTSENLILLINEEAGKLPADAKGLDLAKVIFERMSREEDFITGALSEIKKEIRTLF</sequence>
<dbReference type="Pfam" id="PF25589">
    <property type="entry name" value="DUF7935"/>
    <property type="match status" value="1"/>
</dbReference>
<dbReference type="RefSeq" id="WP_338235928.1">
    <property type="nucleotide sequence ID" value="NZ_BQKE01000001.1"/>
</dbReference>
<keyword evidence="1" id="KW-0472">Membrane</keyword>
<evidence type="ECO:0000313" key="2">
    <source>
        <dbReference type="EMBL" id="GJM60054.1"/>
    </source>
</evidence>
<proteinExistence type="predicted"/>
<comment type="caution">
    <text evidence="2">The sequence shown here is derived from an EMBL/GenBank/DDBJ whole genome shotgun (WGS) entry which is preliminary data.</text>
</comment>
<dbReference type="EMBL" id="BQKE01000001">
    <property type="protein sequence ID" value="GJM60054.1"/>
    <property type="molecule type" value="Genomic_DNA"/>
</dbReference>
<dbReference type="Proteomes" id="UP001310022">
    <property type="component" value="Unassembled WGS sequence"/>
</dbReference>
<accession>A0AAN5AIM9</accession>
<reference evidence="2 3" key="1">
    <citation type="submission" date="2021-12" db="EMBL/GenBank/DDBJ databases">
        <title>Genome sequencing of bacteria with rrn-lacking chromosome and rrn-plasmid.</title>
        <authorList>
            <person name="Anda M."/>
            <person name="Iwasaki W."/>
        </authorList>
    </citation>
    <scope>NUCLEOTIDE SEQUENCE [LARGE SCALE GENOMIC DNA]</scope>
    <source>
        <strain evidence="2 3">NBRC 15940</strain>
    </source>
</reference>
<organism evidence="2 3">
    <name type="scientific">Persicobacter diffluens</name>
    <dbReference type="NCBI Taxonomy" id="981"/>
    <lineage>
        <taxon>Bacteria</taxon>
        <taxon>Pseudomonadati</taxon>
        <taxon>Bacteroidota</taxon>
        <taxon>Cytophagia</taxon>
        <taxon>Cytophagales</taxon>
        <taxon>Persicobacteraceae</taxon>
        <taxon>Persicobacter</taxon>
    </lineage>
</organism>